<dbReference type="AlphaFoldDB" id="A0A2J6TQK9"/>
<dbReference type="Proteomes" id="UP000235371">
    <property type="component" value="Unassembled WGS sequence"/>
</dbReference>
<protein>
    <submittedName>
        <fullName evidence="1">Uncharacterized protein</fullName>
    </submittedName>
</protein>
<dbReference type="GeneID" id="36578863"/>
<sequence length="74" mass="8723">MPVKKNHYAEYPDDPNELSESVRLQMAHDDYLDHNTSKKTKSIRKCAREHRIVYETLRDRINGAKPKEQDIAAR</sequence>
<organism evidence="1 2">
    <name type="scientific">Hyaloscypha bicolor E</name>
    <dbReference type="NCBI Taxonomy" id="1095630"/>
    <lineage>
        <taxon>Eukaryota</taxon>
        <taxon>Fungi</taxon>
        <taxon>Dikarya</taxon>
        <taxon>Ascomycota</taxon>
        <taxon>Pezizomycotina</taxon>
        <taxon>Leotiomycetes</taxon>
        <taxon>Helotiales</taxon>
        <taxon>Hyaloscyphaceae</taxon>
        <taxon>Hyaloscypha</taxon>
        <taxon>Hyaloscypha bicolor</taxon>
    </lineage>
</organism>
<dbReference type="RefSeq" id="XP_024742210.1">
    <property type="nucleotide sequence ID" value="XM_024870781.1"/>
</dbReference>
<reference evidence="1 2" key="1">
    <citation type="submission" date="2016-04" db="EMBL/GenBank/DDBJ databases">
        <title>A degradative enzymes factory behind the ericoid mycorrhizal symbiosis.</title>
        <authorList>
            <consortium name="DOE Joint Genome Institute"/>
            <person name="Martino E."/>
            <person name="Morin E."/>
            <person name="Grelet G."/>
            <person name="Kuo A."/>
            <person name="Kohler A."/>
            <person name="Daghino S."/>
            <person name="Barry K."/>
            <person name="Choi C."/>
            <person name="Cichocki N."/>
            <person name="Clum A."/>
            <person name="Copeland A."/>
            <person name="Hainaut M."/>
            <person name="Haridas S."/>
            <person name="Labutti K."/>
            <person name="Lindquist E."/>
            <person name="Lipzen A."/>
            <person name="Khouja H.-R."/>
            <person name="Murat C."/>
            <person name="Ohm R."/>
            <person name="Olson A."/>
            <person name="Spatafora J."/>
            <person name="Veneault-Fourrey C."/>
            <person name="Henrissat B."/>
            <person name="Grigoriev I."/>
            <person name="Martin F."/>
            <person name="Perotto S."/>
        </authorList>
    </citation>
    <scope>NUCLEOTIDE SEQUENCE [LARGE SCALE GENOMIC DNA]</scope>
    <source>
        <strain evidence="1 2">E</strain>
    </source>
</reference>
<evidence type="ECO:0000313" key="2">
    <source>
        <dbReference type="Proteomes" id="UP000235371"/>
    </source>
</evidence>
<proteinExistence type="predicted"/>
<evidence type="ECO:0000313" key="1">
    <source>
        <dbReference type="EMBL" id="PMD65306.1"/>
    </source>
</evidence>
<name>A0A2J6TQK9_9HELO</name>
<dbReference type="InParanoid" id="A0A2J6TQK9"/>
<gene>
    <name evidence="1" type="ORF">K444DRAFT_177141</name>
</gene>
<accession>A0A2J6TQK9</accession>
<dbReference type="EMBL" id="KZ613746">
    <property type="protein sequence ID" value="PMD65306.1"/>
    <property type="molecule type" value="Genomic_DNA"/>
</dbReference>
<keyword evidence="2" id="KW-1185">Reference proteome</keyword>